<organism evidence="1 2">
    <name type="scientific">Linum trigynum</name>
    <dbReference type="NCBI Taxonomy" id="586398"/>
    <lineage>
        <taxon>Eukaryota</taxon>
        <taxon>Viridiplantae</taxon>
        <taxon>Streptophyta</taxon>
        <taxon>Embryophyta</taxon>
        <taxon>Tracheophyta</taxon>
        <taxon>Spermatophyta</taxon>
        <taxon>Magnoliopsida</taxon>
        <taxon>eudicotyledons</taxon>
        <taxon>Gunneridae</taxon>
        <taxon>Pentapetalae</taxon>
        <taxon>rosids</taxon>
        <taxon>fabids</taxon>
        <taxon>Malpighiales</taxon>
        <taxon>Linaceae</taxon>
        <taxon>Linum</taxon>
    </lineage>
</organism>
<dbReference type="AlphaFoldDB" id="A0AAV2EAE2"/>
<evidence type="ECO:0000313" key="2">
    <source>
        <dbReference type="Proteomes" id="UP001497516"/>
    </source>
</evidence>
<reference evidence="1 2" key="1">
    <citation type="submission" date="2024-04" db="EMBL/GenBank/DDBJ databases">
        <authorList>
            <person name="Fracassetti M."/>
        </authorList>
    </citation>
    <scope>NUCLEOTIDE SEQUENCE [LARGE SCALE GENOMIC DNA]</scope>
</reference>
<sequence length="127" mass="14911">MGNLEIYDAQSGERRIVVIKLPGSNDYEERALVDSYDGLVQYGWSNESGMEIWGLKSSDQGVSSSKWDLRYRLKFKTMRRRNLRMMAAGSCRFDKETQIVSFYAKDFDFVYIRSSFEIFVYHRGTEQ</sequence>
<name>A0AAV2EAE2_9ROSI</name>
<keyword evidence="2" id="KW-1185">Reference proteome</keyword>
<accession>A0AAV2EAE2</accession>
<proteinExistence type="predicted"/>
<gene>
    <name evidence="1" type="ORF">LTRI10_LOCUS24175</name>
</gene>
<dbReference type="EMBL" id="OZ034817">
    <property type="protein sequence ID" value="CAL1382871.1"/>
    <property type="molecule type" value="Genomic_DNA"/>
</dbReference>
<dbReference type="Proteomes" id="UP001497516">
    <property type="component" value="Chromosome 4"/>
</dbReference>
<protein>
    <submittedName>
        <fullName evidence="1">Uncharacterized protein</fullName>
    </submittedName>
</protein>
<evidence type="ECO:0000313" key="1">
    <source>
        <dbReference type="EMBL" id="CAL1382871.1"/>
    </source>
</evidence>